<evidence type="ECO:0000313" key="1">
    <source>
        <dbReference type="EMBL" id="MFD2532523.1"/>
    </source>
</evidence>
<organism evidence="1 2">
    <name type="scientific">Gracilimonas halophila</name>
    <dbReference type="NCBI Taxonomy" id="1834464"/>
    <lineage>
        <taxon>Bacteria</taxon>
        <taxon>Pseudomonadati</taxon>
        <taxon>Balneolota</taxon>
        <taxon>Balneolia</taxon>
        <taxon>Balneolales</taxon>
        <taxon>Balneolaceae</taxon>
        <taxon>Gracilimonas</taxon>
    </lineage>
</organism>
<proteinExistence type="predicted"/>
<gene>
    <name evidence="1" type="ORF">ACFSVN_08705</name>
</gene>
<sequence>MDDERWTDLRSGGTPKKRGEVFNKAKEADAYKYQINHSAISL</sequence>
<evidence type="ECO:0000313" key="2">
    <source>
        <dbReference type="Proteomes" id="UP001597460"/>
    </source>
</evidence>
<protein>
    <submittedName>
        <fullName evidence="1">Uncharacterized protein</fullName>
    </submittedName>
</protein>
<comment type="caution">
    <text evidence="1">The sequence shown here is derived from an EMBL/GenBank/DDBJ whole genome shotgun (WGS) entry which is preliminary data.</text>
</comment>
<keyword evidence="2" id="KW-1185">Reference proteome</keyword>
<dbReference type="EMBL" id="JBHULI010000024">
    <property type="protein sequence ID" value="MFD2532523.1"/>
    <property type="molecule type" value="Genomic_DNA"/>
</dbReference>
<reference evidence="2" key="1">
    <citation type="journal article" date="2019" name="Int. J. Syst. Evol. Microbiol.">
        <title>The Global Catalogue of Microorganisms (GCM) 10K type strain sequencing project: providing services to taxonomists for standard genome sequencing and annotation.</title>
        <authorList>
            <consortium name="The Broad Institute Genomics Platform"/>
            <consortium name="The Broad Institute Genome Sequencing Center for Infectious Disease"/>
            <person name="Wu L."/>
            <person name="Ma J."/>
        </authorList>
    </citation>
    <scope>NUCLEOTIDE SEQUENCE [LARGE SCALE GENOMIC DNA]</scope>
    <source>
        <strain evidence="2">KCTC 52042</strain>
    </source>
</reference>
<name>A0ABW5JJB4_9BACT</name>
<dbReference type="Proteomes" id="UP001597460">
    <property type="component" value="Unassembled WGS sequence"/>
</dbReference>
<accession>A0ABW5JJB4</accession>